<evidence type="ECO:0000313" key="1">
    <source>
        <dbReference type="EMBL" id="KAK4027759.1"/>
    </source>
</evidence>
<reference evidence="1 2" key="1">
    <citation type="journal article" date="2023" name="Nucleic Acids Res.">
        <title>The hologenome of Daphnia magna reveals possible DNA methylation and microbiome-mediated evolution of the host genome.</title>
        <authorList>
            <person name="Chaturvedi A."/>
            <person name="Li X."/>
            <person name="Dhandapani V."/>
            <person name="Marshall H."/>
            <person name="Kissane S."/>
            <person name="Cuenca-Cambronero M."/>
            <person name="Asole G."/>
            <person name="Calvet F."/>
            <person name="Ruiz-Romero M."/>
            <person name="Marangio P."/>
            <person name="Guigo R."/>
            <person name="Rago D."/>
            <person name="Mirbahai L."/>
            <person name="Eastwood N."/>
            <person name="Colbourne J.K."/>
            <person name="Zhou J."/>
            <person name="Mallon E."/>
            <person name="Orsini L."/>
        </authorList>
    </citation>
    <scope>NUCLEOTIDE SEQUENCE [LARGE SCALE GENOMIC DNA]</scope>
    <source>
        <strain evidence="1">LRV0_1</strain>
    </source>
</reference>
<proteinExistence type="predicted"/>
<organism evidence="1 2">
    <name type="scientific">Daphnia magna</name>
    <dbReference type="NCBI Taxonomy" id="35525"/>
    <lineage>
        <taxon>Eukaryota</taxon>
        <taxon>Metazoa</taxon>
        <taxon>Ecdysozoa</taxon>
        <taxon>Arthropoda</taxon>
        <taxon>Crustacea</taxon>
        <taxon>Branchiopoda</taxon>
        <taxon>Diplostraca</taxon>
        <taxon>Cladocera</taxon>
        <taxon>Anomopoda</taxon>
        <taxon>Daphniidae</taxon>
        <taxon>Daphnia</taxon>
    </lineage>
</organism>
<dbReference type="Proteomes" id="UP001234178">
    <property type="component" value="Unassembled WGS sequence"/>
</dbReference>
<gene>
    <name evidence="1" type="ORF">OUZ56_016806</name>
</gene>
<evidence type="ECO:0000313" key="2">
    <source>
        <dbReference type="Proteomes" id="UP001234178"/>
    </source>
</evidence>
<dbReference type="EMBL" id="JAOYFB010000038">
    <property type="protein sequence ID" value="KAK4027759.1"/>
    <property type="molecule type" value="Genomic_DNA"/>
</dbReference>
<protein>
    <submittedName>
        <fullName evidence="1">Uncharacterized protein</fullName>
    </submittedName>
</protein>
<keyword evidence="2" id="KW-1185">Reference proteome</keyword>
<accession>A0ABR0ARM0</accession>
<name>A0ABR0ARM0_9CRUS</name>
<comment type="caution">
    <text evidence="1">The sequence shown here is derived from an EMBL/GenBank/DDBJ whole genome shotgun (WGS) entry which is preliminary data.</text>
</comment>
<sequence>MDLIFCFYCQDANHIHVTLFRLSNVNPIVPFRWIELQELRSLMKLEQLVYVLWVNTTTAQVSWIFDSSYMTPLPKIGVSDDFANTICLNFGIEFTSFGFRGCVIVCCLVLRLGGSLRRFSIVGLSLLMFLMASWINCLKHVYSLGVVEPPTFLTLKRTGDVLFDWVAPNRDQEASGDGGFMEFNRDAMNHSFVEPFGFHAVYRYLVFQDEVFLRSQDDVELSCSSLLAEEFRLLPEIRLLQGDEQQTIHKQ</sequence>